<dbReference type="RefSeq" id="WP_164347003.1">
    <property type="nucleotide sequence ID" value="NZ_JAAGLQ010000474.1"/>
</dbReference>
<proteinExistence type="inferred from homology"/>
<comment type="caution">
    <text evidence="7">The sequence shown here is derived from an EMBL/GenBank/DDBJ whole genome shotgun (WGS) entry which is preliminary data.</text>
</comment>
<name>A0A6N9UB83_STRHA</name>
<evidence type="ECO:0000256" key="1">
    <source>
        <dbReference type="ARBA" id="ARBA00005417"/>
    </source>
</evidence>
<dbReference type="Gene3D" id="3.40.50.300">
    <property type="entry name" value="P-loop containing nucleotide triphosphate hydrolases"/>
    <property type="match status" value="1"/>
</dbReference>
<dbReference type="PROSITE" id="PS50893">
    <property type="entry name" value="ABC_TRANSPORTER_2"/>
    <property type="match status" value="1"/>
</dbReference>
<dbReference type="AlphaFoldDB" id="A0A6N9UB83"/>
<protein>
    <submittedName>
        <fullName evidence="7">ATP-binding cassette domain-containing protein</fullName>
    </submittedName>
</protein>
<accession>A0A6N9UB83</accession>
<evidence type="ECO:0000256" key="5">
    <source>
        <dbReference type="SAM" id="MobiDB-lite"/>
    </source>
</evidence>
<dbReference type="EMBL" id="JAAGLQ010000474">
    <property type="protein sequence ID" value="NEA18145.1"/>
    <property type="molecule type" value="Genomic_DNA"/>
</dbReference>
<dbReference type="PROSITE" id="PS00211">
    <property type="entry name" value="ABC_TRANSPORTER_1"/>
    <property type="match status" value="1"/>
</dbReference>
<dbReference type="GO" id="GO:0005524">
    <property type="term" value="F:ATP binding"/>
    <property type="evidence" value="ECO:0007669"/>
    <property type="project" value="UniProtKB-KW"/>
</dbReference>
<dbReference type="SMART" id="SM00382">
    <property type="entry name" value="AAA"/>
    <property type="match status" value="1"/>
</dbReference>
<dbReference type="Proteomes" id="UP000471293">
    <property type="component" value="Unassembled WGS sequence"/>
</dbReference>
<organism evidence="7 8">
    <name type="scientific">Streptomyces halstedii</name>
    <dbReference type="NCBI Taxonomy" id="1944"/>
    <lineage>
        <taxon>Bacteria</taxon>
        <taxon>Bacillati</taxon>
        <taxon>Actinomycetota</taxon>
        <taxon>Actinomycetes</taxon>
        <taxon>Kitasatosporales</taxon>
        <taxon>Streptomycetaceae</taxon>
        <taxon>Streptomyces</taxon>
    </lineage>
</organism>
<gene>
    <name evidence="7" type="ORF">G3I29_22055</name>
</gene>
<feature type="region of interest" description="Disordered" evidence="5">
    <location>
        <begin position="223"/>
        <end position="255"/>
    </location>
</feature>
<dbReference type="InterPro" id="IPR003593">
    <property type="entry name" value="AAA+_ATPase"/>
</dbReference>
<keyword evidence="2" id="KW-0813">Transport</keyword>
<evidence type="ECO:0000256" key="3">
    <source>
        <dbReference type="ARBA" id="ARBA00022741"/>
    </source>
</evidence>
<sequence length="255" mass="27095">MAVVEVRGLEQRRGARRILHGISFTVGVGVTGLLGPNGAGKTTLLETLSTVLPPSAGMLSVLGADAAERRSRDAIRRGIGFLPQNFGYPPNFRVIDFVEYAAWSKGMAHHEISAAAIEAVEAVDLSDCARQPLKSLSGGMLRRAGIASAMVHNPSFLILDEPTVGLDPQQRTQFRELIIRMAGRTSVLLSTHLTEDVSVSCDRVLVLNKGTIAFDGSVEELSARGKGPVEDSGGSGARSTQSELERGYDKVVTAA</sequence>
<dbReference type="GO" id="GO:0016887">
    <property type="term" value="F:ATP hydrolysis activity"/>
    <property type="evidence" value="ECO:0007669"/>
    <property type="project" value="InterPro"/>
</dbReference>
<evidence type="ECO:0000259" key="6">
    <source>
        <dbReference type="PROSITE" id="PS50893"/>
    </source>
</evidence>
<evidence type="ECO:0000313" key="8">
    <source>
        <dbReference type="Proteomes" id="UP000471293"/>
    </source>
</evidence>
<keyword evidence="4 7" id="KW-0067">ATP-binding</keyword>
<dbReference type="Pfam" id="PF00005">
    <property type="entry name" value="ABC_tran"/>
    <property type="match status" value="1"/>
</dbReference>
<dbReference type="SUPFAM" id="SSF52540">
    <property type="entry name" value="P-loop containing nucleoside triphosphate hydrolases"/>
    <property type="match status" value="1"/>
</dbReference>
<evidence type="ECO:0000256" key="2">
    <source>
        <dbReference type="ARBA" id="ARBA00022448"/>
    </source>
</evidence>
<evidence type="ECO:0000256" key="4">
    <source>
        <dbReference type="ARBA" id="ARBA00022840"/>
    </source>
</evidence>
<dbReference type="InterPro" id="IPR017871">
    <property type="entry name" value="ABC_transporter-like_CS"/>
</dbReference>
<dbReference type="PANTHER" id="PTHR43335">
    <property type="entry name" value="ABC TRANSPORTER, ATP-BINDING PROTEIN"/>
    <property type="match status" value="1"/>
</dbReference>
<feature type="domain" description="ABC transporter" evidence="6">
    <location>
        <begin position="4"/>
        <end position="234"/>
    </location>
</feature>
<dbReference type="InterPro" id="IPR027417">
    <property type="entry name" value="P-loop_NTPase"/>
</dbReference>
<evidence type="ECO:0000313" key="7">
    <source>
        <dbReference type="EMBL" id="NEA18145.1"/>
    </source>
</evidence>
<dbReference type="PANTHER" id="PTHR43335:SF2">
    <property type="entry name" value="ABC TRANSPORTER, ATP-BINDING PROTEIN"/>
    <property type="match status" value="1"/>
</dbReference>
<dbReference type="InterPro" id="IPR003439">
    <property type="entry name" value="ABC_transporter-like_ATP-bd"/>
</dbReference>
<reference evidence="7 8" key="1">
    <citation type="submission" date="2020-01" db="EMBL/GenBank/DDBJ databases">
        <title>Insect and environment-associated Actinomycetes.</title>
        <authorList>
            <person name="Currrie C."/>
            <person name="Chevrette M."/>
            <person name="Carlson C."/>
            <person name="Stubbendieck R."/>
            <person name="Wendt-Pienkowski E."/>
        </authorList>
    </citation>
    <scope>NUCLEOTIDE SEQUENCE [LARGE SCALE GENOMIC DNA]</scope>
    <source>
        <strain evidence="7 8">SID11342</strain>
    </source>
</reference>
<keyword evidence="3" id="KW-0547">Nucleotide-binding</keyword>
<comment type="similarity">
    <text evidence="1">Belongs to the ABC transporter superfamily.</text>
</comment>